<proteinExistence type="predicted"/>
<dbReference type="Gene3D" id="3.60.10.10">
    <property type="entry name" value="Endonuclease/exonuclease/phosphatase"/>
    <property type="match status" value="1"/>
</dbReference>
<dbReference type="Proteomes" id="UP001497516">
    <property type="component" value="Chromosome 8"/>
</dbReference>
<dbReference type="SUPFAM" id="SSF56219">
    <property type="entry name" value="DNase I-like"/>
    <property type="match status" value="1"/>
</dbReference>
<dbReference type="PANTHER" id="PTHR35218">
    <property type="entry name" value="RNASE H DOMAIN-CONTAINING PROTEIN"/>
    <property type="match status" value="1"/>
</dbReference>
<dbReference type="InterPro" id="IPR036691">
    <property type="entry name" value="Endo/exonu/phosph_ase_sf"/>
</dbReference>
<evidence type="ECO:0000313" key="2">
    <source>
        <dbReference type="Proteomes" id="UP001497516"/>
    </source>
</evidence>
<accession>A0AAV2GA91</accession>
<protein>
    <recommendedName>
        <fullName evidence="3">Endonuclease/exonuclease/phosphatase domain-containing protein</fullName>
    </recommendedName>
</protein>
<dbReference type="PANTHER" id="PTHR35218:SF9">
    <property type="entry name" value="ENDONUCLEASE_EXONUCLEASE_PHOSPHATASE DOMAIN-CONTAINING PROTEIN"/>
    <property type="match status" value="1"/>
</dbReference>
<gene>
    <name evidence="1" type="ORF">LTRI10_LOCUS47224</name>
</gene>
<evidence type="ECO:0000313" key="1">
    <source>
        <dbReference type="EMBL" id="CAL1407564.1"/>
    </source>
</evidence>
<evidence type="ECO:0008006" key="3">
    <source>
        <dbReference type="Google" id="ProtNLM"/>
    </source>
</evidence>
<name>A0AAV2GA91_9ROSI</name>
<reference evidence="1 2" key="1">
    <citation type="submission" date="2024-04" db="EMBL/GenBank/DDBJ databases">
        <authorList>
            <person name="Fracassetti M."/>
        </authorList>
    </citation>
    <scope>NUCLEOTIDE SEQUENCE [LARGE SCALE GENOMIC DNA]</scope>
</reference>
<dbReference type="AlphaFoldDB" id="A0AAV2GA91"/>
<dbReference type="EMBL" id="OZ034821">
    <property type="protein sequence ID" value="CAL1407564.1"/>
    <property type="molecule type" value="Genomic_DNA"/>
</dbReference>
<sequence length="146" mass="16735">MGYDKEMIVDAVGFCGGIWLVWDSSMVTITEVDRSSQFLHDQVQSGNDIWLFTMVYANPALVQRRELWQSICVISEDMELPWLLVGDFNSILYPSRKISFDTSHARDFYECVLDAELIDLGFTGPPFTWFRIGVKERLDRGLGNLA</sequence>
<keyword evidence="2" id="KW-1185">Reference proteome</keyword>
<organism evidence="1 2">
    <name type="scientific">Linum trigynum</name>
    <dbReference type="NCBI Taxonomy" id="586398"/>
    <lineage>
        <taxon>Eukaryota</taxon>
        <taxon>Viridiplantae</taxon>
        <taxon>Streptophyta</taxon>
        <taxon>Embryophyta</taxon>
        <taxon>Tracheophyta</taxon>
        <taxon>Spermatophyta</taxon>
        <taxon>Magnoliopsida</taxon>
        <taxon>eudicotyledons</taxon>
        <taxon>Gunneridae</taxon>
        <taxon>Pentapetalae</taxon>
        <taxon>rosids</taxon>
        <taxon>fabids</taxon>
        <taxon>Malpighiales</taxon>
        <taxon>Linaceae</taxon>
        <taxon>Linum</taxon>
    </lineage>
</organism>